<comment type="caution">
    <text evidence="1">The sequence shown here is derived from an EMBL/GenBank/DDBJ whole genome shotgun (WGS) entry which is preliminary data.</text>
</comment>
<gene>
    <name evidence="1" type="ORF">CK820_G0034134</name>
</gene>
<reference evidence="1 2" key="1">
    <citation type="submission" date="2017-12" db="EMBL/GenBank/DDBJ databases">
        <title>High-resolution comparative analysis of great ape genomes.</title>
        <authorList>
            <person name="Pollen A."/>
            <person name="Hastie A."/>
            <person name="Hormozdiari F."/>
            <person name="Dougherty M."/>
            <person name="Liu R."/>
            <person name="Chaisson M."/>
            <person name="Hoppe E."/>
            <person name="Hill C."/>
            <person name="Pang A."/>
            <person name="Hillier L."/>
            <person name="Baker C."/>
            <person name="Armstrong J."/>
            <person name="Shendure J."/>
            <person name="Paten B."/>
            <person name="Wilson R."/>
            <person name="Chao H."/>
            <person name="Schneider V."/>
            <person name="Ventura M."/>
            <person name="Kronenberg Z."/>
            <person name="Murali S."/>
            <person name="Gordon D."/>
            <person name="Cantsilieris S."/>
            <person name="Munson K."/>
            <person name="Nelson B."/>
            <person name="Raja A."/>
            <person name="Underwood J."/>
            <person name="Diekhans M."/>
            <person name="Fiddes I."/>
            <person name="Haussler D."/>
            <person name="Eichler E."/>
        </authorList>
    </citation>
    <scope>NUCLEOTIDE SEQUENCE [LARGE SCALE GENOMIC DNA]</scope>
    <source>
        <strain evidence="1">Yerkes chimp pedigree #C0471</strain>
    </source>
</reference>
<evidence type="ECO:0000313" key="1">
    <source>
        <dbReference type="EMBL" id="PNI41196.1"/>
    </source>
</evidence>
<dbReference type="EMBL" id="NBAG03000319">
    <property type="protein sequence ID" value="PNI41196.1"/>
    <property type="molecule type" value="Genomic_DNA"/>
</dbReference>
<proteinExistence type="predicted"/>
<name>A0A2J8L1Q6_PANTR</name>
<sequence length="36" mass="3989">MDKSGIDSLDHVTSDAVELANRRGEKKPHSKICSYT</sequence>
<protein>
    <submittedName>
        <fullName evidence="1">TAF1D isoform 6</fullName>
    </submittedName>
</protein>
<accession>A0A2J8L1Q6</accession>
<organism evidence="1 2">
    <name type="scientific">Pan troglodytes</name>
    <name type="common">Chimpanzee</name>
    <dbReference type="NCBI Taxonomy" id="9598"/>
    <lineage>
        <taxon>Eukaryota</taxon>
        <taxon>Metazoa</taxon>
        <taxon>Chordata</taxon>
        <taxon>Craniata</taxon>
        <taxon>Vertebrata</taxon>
        <taxon>Euteleostomi</taxon>
        <taxon>Mammalia</taxon>
        <taxon>Eutheria</taxon>
        <taxon>Euarchontoglires</taxon>
        <taxon>Primates</taxon>
        <taxon>Haplorrhini</taxon>
        <taxon>Catarrhini</taxon>
        <taxon>Hominidae</taxon>
        <taxon>Pan</taxon>
    </lineage>
</organism>
<evidence type="ECO:0000313" key="2">
    <source>
        <dbReference type="Proteomes" id="UP000236370"/>
    </source>
</evidence>
<dbReference type="AlphaFoldDB" id="A0A2J8L1Q6"/>
<dbReference type="Proteomes" id="UP000236370">
    <property type="component" value="Unassembled WGS sequence"/>
</dbReference>